<evidence type="ECO:0000313" key="1">
    <source>
        <dbReference type="EMBL" id="KFM60310.1"/>
    </source>
</evidence>
<name>A0A087T5C1_STEMI</name>
<dbReference type="AlphaFoldDB" id="A0A087T5C1"/>
<evidence type="ECO:0000313" key="2">
    <source>
        <dbReference type="Proteomes" id="UP000054359"/>
    </source>
</evidence>
<feature type="non-terminal residue" evidence="1">
    <location>
        <position position="42"/>
    </location>
</feature>
<proteinExistence type="predicted"/>
<sequence length="42" mass="4851">MNCFLPFPFLSSVFVFFLSFQNTQSVCLVILFYGNAEEVFFG</sequence>
<organism evidence="1 2">
    <name type="scientific">Stegodyphus mimosarum</name>
    <name type="common">African social velvet spider</name>
    <dbReference type="NCBI Taxonomy" id="407821"/>
    <lineage>
        <taxon>Eukaryota</taxon>
        <taxon>Metazoa</taxon>
        <taxon>Ecdysozoa</taxon>
        <taxon>Arthropoda</taxon>
        <taxon>Chelicerata</taxon>
        <taxon>Arachnida</taxon>
        <taxon>Araneae</taxon>
        <taxon>Araneomorphae</taxon>
        <taxon>Entelegynae</taxon>
        <taxon>Eresoidea</taxon>
        <taxon>Eresidae</taxon>
        <taxon>Stegodyphus</taxon>
    </lineage>
</organism>
<accession>A0A087T5C1</accession>
<protein>
    <submittedName>
        <fullName evidence="1">Uncharacterized protein</fullName>
    </submittedName>
</protein>
<reference evidence="1 2" key="1">
    <citation type="submission" date="2013-11" db="EMBL/GenBank/DDBJ databases">
        <title>Genome sequencing of Stegodyphus mimosarum.</title>
        <authorList>
            <person name="Bechsgaard J."/>
        </authorList>
    </citation>
    <scope>NUCLEOTIDE SEQUENCE [LARGE SCALE GENOMIC DNA]</scope>
</reference>
<keyword evidence="2" id="KW-1185">Reference proteome</keyword>
<gene>
    <name evidence="1" type="ORF">X975_16752</name>
</gene>
<dbReference type="EMBL" id="KK113491">
    <property type="protein sequence ID" value="KFM60310.1"/>
    <property type="molecule type" value="Genomic_DNA"/>
</dbReference>
<dbReference type="Proteomes" id="UP000054359">
    <property type="component" value="Unassembled WGS sequence"/>
</dbReference>